<dbReference type="SMART" id="SM00506">
    <property type="entry name" value="A1pp"/>
    <property type="match status" value="1"/>
</dbReference>
<gene>
    <name evidence="2" type="ORF">D8M04_00145</name>
</gene>
<evidence type="ECO:0000259" key="1">
    <source>
        <dbReference type="PROSITE" id="PS51154"/>
    </source>
</evidence>
<dbReference type="RefSeq" id="WP_121520207.1">
    <property type="nucleotide sequence ID" value="NZ_RCHR01000001.1"/>
</dbReference>
<evidence type="ECO:0000313" key="3">
    <source>
        <dbReference type="Proteomes" id="UP000270219"/>
    </source>
</evidence>
<dbReference type="NCBIfam" id="NF001664">
    <property type="entry name" value="PRK00431.1-6"/>
    <property type="match status" value="1"/>
</dbReference>
<dbReference type="PANTHER" id="PTHR11106:SF27">
    <property type="entry name" value="MACRO DOMAIN-CONTAINING PROTEIN"/>
    <property type="match status" value="1"/>
</dbReference>
<dbReference type="Pfam" id="PF01661">
    <property type="entry name" value="Macro"/>
    <property type="match status" value="1"/>
</dbReference>
<protein>
    <submittedName>
        <fullName evidence="2">O-acetyl-ADP-ribose deacetylase</fullName>
    </submittedName>
</protein>
<dbReference type="SUPFAM" id="SSF52949">
    <property type="entry name" value="Macro domain-like"/>
    <property type="match status" value="1"/>
</dbReference>
<evidence type="ECO:0000313" key="2">
    <source>
        <dbReference type="EMBL" id="RLL47732.1"/>
    </source>
</evidence>
<proteinExistence type="predicted"/>
<feature type="domain" description="Macro" evidence="1">
    <location>
        <begin position="1"/>
        <end position="182"/>
    </location>
</feature>
<dbReference type="InterPro" id="IPR002589">
    <property type="entry name" value="Macro_dom"/>
</dbReference>
<dbReference type="InterPro" id="IPR043472">
    <property type="entry name" value="Macro_dom-like"/>
</dbReference>
<reference evidence="2 3" key="1">
    <citation type="submission" date="2018-10" db="EMBL/GenBank/DDBJ databases">
        <title>Oceanobacillus sp. YLB-02 draft genome.</title>
        <authorList>
            <person name="Yu L."/>
        </authorList>
    </citation>
    <scope>NUCLEOTIDE SEQUENCE [LARGE SCALE GENOMIC DNA]</scope>
    <source>
        <strain evidence="2 3">YLB-02</strain>
    </source>
</reference>
<dbReference type="Gene3D" id="3.40.220.10">
    <property type="entry name" value="Leucine Aminopeptidase, subunit E, domain 1"/>
    <property type="match status" value="1"/>
</dbReference>
<name>A0A498DBX8_9BACI</name>
<dbReference type="CDD" id="cd02908">
    <property type="entry name" value="Macro_OAADPr_deacetylase"/>
    <property type="match status" value="1"/>
</dbReference>
<dbReference type="Proteomes" id="UP000270219">
    <property type="component" value="Unassembled WGS sequence"/>
</dbReference>
<dbReference type="EMBL" id="RCHR01000001">
    <property type="protein sequence ID" value="RLL47732.1"/>
    <property type="molecule type" value="Genomic_DNA"/>
</dbReference>
<dbReference type="AlphaFoldDB" id="A0A498DBX8"/>
<organism evidence="2 3">
    <name type="scientific">Oceanobacillus piezotolerans</name>
    <dbReference type="NCBI Taxonomy" id="2448030"/>
    <lineage>
        <taxon>Bacteria</taxon>
        <taxon>Bacillati</taxon>
        <taxon>Bacillota</taxon>
        <taxon>Bacilli</taxon>
        <taxon>Bacillales</taxon>
        <taxon>Bacillaceae</taxon>
        <taxon>Oceanobacillus</taxon>
    </lineage>
</organism>
<dbReference type="PANTHER" id="PTHR11106">
    <property type="entry name" value="GANGLIOSIDE INDUCED DIFFERENTIATION ASSOCIATED PROTEIN 2-RELATED"/>
    <property type="match status" value="1"/>
</dbReference>
<dbReference type="PROSITE" id="PS51154">
    <property type="entry name" value="MACRO"/>
    <property type="match status" value="1"/>
</dbReference>
<dbReference type="OrthoDB" id="6194521at2"/>
<comment type="caution">
    <text evidence="2">The sequence shown here is derived from an EMBL/GenBank/DDBJ whole genome shotgun (WGS) entry which is preliminary data.</text>
</comment>
<keyword evidence="3" id="KW-1185">Reference proteome</keyword>
<sequence>MKVELNGNSLELIIGDITKQTTEAIVNAANGTLMGGGGVDGAIHLAAGDELVEECKRIREDDLDGNYLLTGRAVITKGYRLPADYVIHTVGPVWEGNREVSEEKLKSAYKNSLQLAMDNGIGSISFPSISTGVYRYPVNLASKVAIKAIIDFLEENQFGRVVLTLFSEKDFNTYKEALESILVKN</sequence>
<accession>A0A498DBX8</accession>